<feature type="signal peptide" evidence="1">
    <location>
        <begin position="1"/>
        <end position="28"/>
    </location>
</feature>
<evidence type="ECO:0000256" key="1">
    <source>
        <dbReference type="SAM" id="SignalP"/>
    </source>
</evidence>
<evidence type="ECO:0000313" key="3">
    <source>
        <dbReference type="Proteomes" id="UP001160148"/>
    </source>
</evidence>
<gene>
    <name evidence="2" type="ORF">MEUPH1_LOCUS20494</name>
</gene>
<comment type="caution">
    <text evidence="2">The sequence shown here is derived from an EMBL/GenBank/DDBJ whole genome shotgun (WGS) entry which is preliminary data.</text>
</comment>
<organism evidence="2 3">
    <name type="scientific">Macrosiphum euphorbiae</name>
    <name type="common">potato aphid</name>
    <dbReference type="NCBI Taxonomy" id="13131"/>
    <lineage>
        <taxon>Eukaryota</taxon>
        <taxon>Metazoa</taxon>
        <taxon>Ecdysozoa</taxon>
        <taxon>Arthropoda</taxon>
        <taxon>Hexapoda</taxon>
        <taxon>Insecta</taxon>
        <taxon>Pterygota</taxon>
        <taxon>Neoptera</taxon>
        <taxon>Paraneoptera</taxon>
        <taxon>Hemiptera</taxon>
        <taxon>Sternorrhyncha</taxon>
        <taxon>Aphidomorpha</taxon>
        <taxon>Aphidoidea</taxon>
        <taxon>Aphididae</taxon>
        <taxon>Macrosiphini</taxon>
        <taxon>Macrosiphum</taxon>
    </lineage>
</organism>
<feature type="chain" id="PRO_5043684656" description="Secreted protein" evidence="1">
    <location>
        <begin position="29"/>
        <end position="81"/>
    </location>
</feature>
<dbReference type="Proteomes" id="UP001160148">
    <property type="component" value="Unassembled WGS sequence"/>
</dbReference>
<accession>A0AAV0XCM1</accession>
<protein>
    <recommendedName>
        <fullName evidence="4">Secreted protein</fullName>
    </recommendedName>
</protein>
<proteinExistence type="predicted"/>
<evidence type="ECO:0000313" key="2">
    <source>
        <dbReference type="EMBL" id="CAI6365827.1"/>
    </source>
</evidence>
<keyword evidence="3" id="KW-1185">Reference proteome</keyword>
<sequence>MGVPAVLLVVHFRHLLAVFANSTYVCRGNNLFIDKPVWKNLPTDFELLVSLYAFGNLHYGHVQCSCYVKRRGHPYVVVAAR</sequence>
<dbReference type="EMBL" id="CARXXK010000004">
    <property type="protein sequence ID" value="CAI6365827.1"/>
    <property type="molecule type" value="Genomic_DNA"/>
</dbReference>
<dbReference type="AlphaFoldDB" id="A0AAV0XCM1"/>
<evidence type="ECO:0008006" key="4">
    <source>
        <dbReference type="Google" id="ProtNLM"/>
    </source>
</evidence>
<reference evidence="2 3" key="1">
    <citation type="submission" date="2023-01" db="EMBL/GenBank/DDBJ databases">
        <authorList>
            <person name="Whitehead M."/>
        </authorList>
    </citation>
    <scope>NUCLEOTIDE SEQUENCE [LARGE SCALE GENOMIC DNA]</scope>
</reference>
<keyword evidence="1" id="KW-0732">Signal</keyword>
<name>A0AAV0XCM1_9HEMI</name>